<keyword evidence="1" id="KW-1133">Transmembrane helix</keyword>
<feature type="transmembrane region" description="Helical" evidence="1">
    <location>
        <begin position="41"/>
        <end position="60"/>
    </location>
</feature>
<feature type="transmembrane region" description="Helical" evidence="1">
    <location>
        <begin position="12"/>
        <end position="29"/>
    </location>
</feature>
<proteinExistence type="predicted"/>
<protein>
    <submittedName>
        <fullName evidence="2">Uncharacterized protein</fullName>
    </submittedName>
</protein>
<name>A0A6C0JEF3_9ZZZZ</name>
<dbReference type="AlphaFoldDB" id="A0A6C0JEF3"/>
<dbReference type="EMBL" id="MN740355">
    <property type="protein sequence ID" value="QHU02138.1"/>
    <property type="molecule type" value="Genomic_DNA"/>
</dbReference>
<evidence type="ECO:0000256" key="1">
    <source>
        <dbReference type="SAM" id="Phobius"/>
    </source>
</evidence>
<accession>A0A6C0JEF3</accession>
<organism evidence="2">
    <name type="scientific">viral metagenome</name>
    <dbReference type="NCBI Taxonomy" id="1070528"/>
    <lineage>
        <taxon>unclassified sequences</taxon>
        <taxon>metagenomes</taxon>
        <taxon>organismal metagenomes</taxon>
    </lineage>
</organism>
<keyword evidence="1" id="KW-0472">Membrane</keyword>
<keyword evidence="1" id="KW-0812">Transmembrane</keyword>
<evidence type="ECO:0000313" key="2">
    <source>
        <dbReference type="EMBL" id="QHU02138.1"/>
    </source>
</evidence>
<sequence length="76" mass="9101">MPDFIQNYNINSLYVCVILLGYNIWKSNFEYINIILHKIYLLNYTSFIIIINVIGIYLFLKNLSLEVNIKFSVKYK</sequence>
<reference evidence="2" key="1">
    <citation type="journal article" date="2020" name="Nature">
        <title>Giant virus diversity and host interactions through global metagenomics.</title>
        <authorList>
            <person name="Schulz F."/>
            <person name="Roux S."/>
            <person name="Paez-Espino D."/>
            <person name="Jungbluth S."/>
            <person name="Walsh D.A."/>
            <person name="Denef V.J."/>
            <person name="McMahon K.D."/>
            <person name="Konstantinidis K.T."/>
            <person name="Eloe-Fadrosh E.A."/>
            <person name="Kyrpides N.C."/>
            <person name="Woyke T."/>
        </authorList>
    </citation>
    <scope>NUCLEOTIDE SEQUENCE</scope>
    <source>
        <strain evidence="2">GVMAG-M-3300025880-75</strain>
    </source>
</reference>